<dbReference type="Pfam" id="PF00990">
    <property type="entry name" value="GGDEF"/>
    <property type="match status" value="1"/>
</dbReference>
<feature type="domain" description="MHYT" evidence="4">
    <location>
        <begin position="12"/>
        <end position="199"/>
    </location>
</feature>
<feature type="transmembrane region" description="Helical" evidence="1">
    <location>
        <begin position="112"/>
        <end position="138"/>
    </location>
</feature>
<dbReference type="SMART" id="SM00267">
    <property type="entry name" value="GGDEF"/>
    <property type="match status" value="1"/>
</dbReference>
<keyword evidence="1" id="KW-0472">Membrane</keyword>
<dbReference type="PROSITE" id="PS50924">
    <property type="entry name" value="MHYT"/>
    <property type="match status" value="1"/>
</dbReference>
<feature type="transmembrane region" description="Helical" evidence="1">
    <location>
        <begin position="82"/>
        <end position="105"/>
    </location>
</feature>
<feature type="domain" description="EAL" evidence="2">
    <location>
        <begin position="535"/>
        <end position="785"/>
    </location>
</feature>
<dbReference type="Pfam" id="PF03707">
    <property type="entry name" value="MHYT"/>
    <property type="match status" value="2"/>
</dbReference>
<dbReference type="RefSeq" id="WP_284338690.1">
    <property type="nucleotide sequence ID" value="NZ_BSNS01000002.1"/>
</dbReference>
<feature type="transmembrane region" description="Helical" evidence="1">
    <location>
        <begin position="176"/>
        <end position="195"/>
    </location>
</feature>
<dbReference type="Gene3D" id="3.30.450.20">
    <property type="entry name" value="PAS domain"/>
    <property type="match status" value="1"/>
</dbReference>
<proteinExistence type="predicted"/>
<feature type="domain" description="GGDEF" evidence="3">
    <location>
        <begin position="393"/>
        <end position="526"/>
    </location>
</feature>
<evidence type="ECO:0000259" key="2">
    <source>
        <dbReference type="PROSITE" id="PS50883"/>
    </source>
</evidence>
<dbReference type="InterPro" id="IPR001633">
    <property type="entry name" value="EAL_dom"/>
</dbReference>
<evidence type="ECO:0000313" key="6">
    <source>
        <dbReference type="Proteomes" id="UP001156691"/>
    </source>
</evidence>
<dbReference type="Gene3D" id="3.30.70.270">
    <property type="match status" value="1"/>
</dbReference>
<dbReference type="PROSITE" id="PS50883">
    <property type="entry name" value="EAL"/>
    <property type="match status" value="1"/>
</dbReference>
<dbReference type="SUPFAM" id="SSF141868">
    <property type="entry name" value="EAL domain-like"/>
    <property type="match status" value="1"/>
</dbReference>
<dbReference type="InterPro" id="IPR052155">
    <property type="entry name" value="Biofilm_reg_signaling"/>
</dbReference>
<dbReference type="Gene3D" id="3.20.20.450">
    <property type="entry name" value="EAL domain"/>
    <property type="match status" value="1"/>
</dbReference>
<dbReference type="InterPro" id="IPR029787">
    <property type="entry name" value="Nucleotide_cyclase"/>
</dbReference>
<dbReference type="Proteomes" id="UP001156691">
    <property type="component" value="Unassembled WGS sequence"/>
</dbReference>
<protein>
    <submittedName>
        <fullName evidence="5">Diguanylate cyclase</fullName>
    </submittedName>
</protein>
<evidence type="ECO:0000313" key="5">
    <source>
        <dbReference type="EMBL" id="GLQ53244.1"/>
    </source>
</evidence>
<gene>
    <name evidence="5" type="ORF">GCM10010862_05020</name>
</gene>
<reference evidence="6" key="1">
    <citation type="journal article" date="2019" name="Int. J. Syst. Evol. Microbiol.">
        <title>The Global Catalogue of Microorganisms (GCM) 10K type strain sequencing project: providing services to taxonomists for standard genome sequencing and annotation.</title>
        <authorList>
            <consortium name="The Broad Institute Genomics Platform"/>
            <consortium name="The Broad Institute Genome Sequencing Center for Infectious Disease"/>
            <person name="Wu L."/>
            <person name="Ma J."/>
        </authorList>
    </citation>
    <scope>NUCLEOTIDE SEQUENCE [LARGE SCALE GENOMIC DNA]</scope>
    <source>
        <strain evidence="6">NBRC 112416</strain>
    </source>
</reference>
<dbReference type="CDD" id="cd01948">
    <property type="entry name" value="EAL"/>
    <property type="match status" value="1"/>
</dbReference>
<dbReference type="NCBIfam" id="TIGR00254">
    <property type="entry name" value="GGDEF"/>
    <property type="match status" value="1"/>
</dbReference>
<keyword evidence="1" id="KW-1133">Transmembrane helix</keyword>
<evidence type="ECO:0000259" key="3">
    <source>
        <dbReference type="PROSITE" id="PS50887"/>
    </source>
</evidence>
<sequence>MYATIHTLLFEHDLRLVVLAGVICALAAFAGISILHHARRNSRKARYVWLAVAAVAVGFGVWSTHFIAMLAYRTDMAVGYDLLVTASSLIIAIGIVGGGLWIAAIGEHRSDLALGGAVAGLGISAMHYTGMAALIVGGRIGWDPALLAASIILGMVLGSAAFTLSAWRPGQAWRTGAAGVMTLAIVTMHFTAMGAANLDNCYPIVTEGDATPANLSLAVGIAGILIVGLALGGLMLDLHERRRAARETDRMRVLADAAVEGLIITDDRRVVTANASFLRMIGAADVDIAGCPLDELFARTALAELLARPDMRIETELADARGRRIPIEAILRPVEFAGELRSAIAIRDLSARKKDEQQIRFLAHHDPLTGLANRATFNRQLLREVANARRLGQRFAVICLDLDRFKEVNDLFGHAAGDTMLKVVGECLAGVLEEGQTCARLGGDEFAIIIPDIDGLARAGRIAEAILEAFRAHNARSHSGAPLSASIGVALFPDNADTADMLVANADTALYRAKRDGRGVYRFFEVQMGVAVREKRLLENDLRNALARGEFSLVYQPQVNVQSGEVTGFEALVRWTHPTRGQIAPSTFIPVAEECGLILNIGDWVTRQACAEAAGWANTVTIAVNVSPVQLHAPGFVARLRAVLQETRLDPRRLEIEITETALIRDLTRTIATLDEVKALGVRIAMDDFGTGYSSLANLRAFAFDRIKMDQSFIRSVDRSDQSAAIVRAVLGLGSGLKLPVVAEGVEREEELEFLRHEACAEIQGYLFSRPGPIGDFAAVTSGRSRSLADPLPVMRLVAS</sequence>
<dbReference type="SMART" id="SM00052">
    <property type="entry name" value="EAL"/>
    <property type="match status" value="1"/>
</dbReference>
<dbReference type="EMBL" id="BSNS01000002">
    <property type="protein sequence ID" value="GLQ53244.1"/>
    <property type="molecule type" value="Genomic_DNA"/>
</dbReference>
<dbReference type="SUPFAM" id="SSF55785">
    <property type="entry name" value="PYP-like sensor domain (PAS domain)"/>
    <property type="match status" value="1"/>
</dbReference>
<dbReference type="InterPro" id="IPR035919">
    <property type="entry name" value="EAL_sf"/>
</dbReference>
<dbReference type="PANTHER" id="PTHR44757">
    <property type="entry name" value="DIGUANYLATE CYCLASE DGCP"/>
    <property type="match status" value="1"/>
</dbReference>
<feature type="transmembrane region" description="Helical" evidence="1">
    <location>
        <begin position="215"/>
        <end position="236"/>
    </location>
</feature>
<evidence type="ECO:0000256" key="1">
    <source>
        <dbReference type="PROSITE-ProRule" id="PRU00244"/>
    </source>
</evidence>
<evidence type="ECO:0000259" key="4">
    <source>
        <dbReference type="PROSITE" id="PS50924"/>
    </source>
</evidence>
<comment type="caution">
    <text evidence="5">The sequence shown here is derived from an EMBL/GenBank/DDBJ whole genome shotgun (WGS) entry which is preliminary data.</text>
</comment>
<dbReference type="Pfam" id="PF00563">
    <property type="entry name" value="EAL"/>
    <property type="match status" value="1"/>
</dbReference>
<dbReference type="InterPro" id="IPR000160">
    <property type="entry name" value="GGDEF_dom"/>
</dbReference>
<dbReference type="CDD" id="cd01949">
    <property type="entry name" value="GGDEF"/>
    <property type="match status" value="1"/>
</dbReference>
<keyword evidence="6" id="KW-1185">Reference proteome</keyword>
<accession>A0ABQ5VZL5</accession>
<dbReference type="PROSITE" id="PS50887">
    <property type="entry name" value="GGDEF"/>
    <property type="match status" value="1"/>
</dbReference>
<dbReference type="InterPro" id="IPR000014">
    <property type="entry name" value="PAS"/>
</dbReference>
<feature type="transmembrane region" description="Helical" evidence="1">
    <location>
        <begin position="47"/>
        <end position="70"/>
    </location>
</feature>
<dbReference type="SUPFAM" id="SSF55073">
    <property type="entry name" value="Nucleotide cyclase"/>
    <property type="match status" value="1"/>
</dbReference>
<name>A0ABQ5VZL5_9HYPH</name>
<feature type="transmembrane region" description="Helical" evidence="1">
    <location>
        <begin position="16"/>
        <end position="35"/>
    </location>
</feature>
<dbReference type="PANTHER" id="PTHR44757:SF2">
    <property type="entry name" value="BIOFILM ARCHITECTURE MAINTENANCE PROTEIN MBAA"/>
    <property type="match status" value="1"/>
</dbReference>
<dbReference type="NCBIfam" id="TIGR00229">
    <property type="entry name" value="sensory_box"/>
    <property type="match status" value="1"/>
</dbReference>
<dbReference type="InterPro" id="IPR035965">
    <property type="entry name" value="PAS-like_dom_sf"/>
</dbReference>
<dbReference type="Pfam" id="PF13426">
    <property type="entry name" value="PAS_9"/>
    <property type="match status" value="1"/>
</dbReference>
<keyword evidence="1" id="KW-0812">Transmembrane</keyword>
<organism evidence="5 6">
    <name type="scientific">Devosia nitrariae</name>
    <dbReference type="NCBI Taxonomy" id="2071872"/>
    <lineage>
        <taxon>Bacteria</taxon>
        <taxon>Pseudomonadati</taxon>
        <taxon>Pseudomonadota</taxon>
        <taxon>Alphaproteobacteria</taxon>
        <taxon>Hyphomicrobiales</taxon>
        <taxon>Devosiaceae</taxon>
        <taxon>Devosia</taxon>
    </lineage>
</organism>
<dbReference type="InterPro" id="IPR005330">
    <property type="entry name" value="MHYT_dom"/>
</dbReference>
<feature type="transmembrane region" description="Helical" evidence="1">
    <location>
        <begin position="144"/>
        <end position="164"/>
    </location>
</feature>
<dbReference type="InterPro" id="IPR043128">
    <property type="entry name" value="Rev_trsase/Diguanyl_cyclase"/>
</dbReference>